<feature type="transmembrane region" description="Helical" evidence="7">
    <location>
        <begin position="312"/>
        <end position="330"/>
    </location>
</feature>
<evidence type="ECO:0000256" key="1">
    <source>
        <dbReference type="ARBA" id="ARBA00004651"/>
    </source>
</evidence>
<evidence type="ECO:0000313" key="9">
    <source>
        <dbReference type="EMBL" id="ASA24614.1"/>
    </source>
</evidence>
<name>A0A2Z2KET9_9BACL</name>
<feature type="transmembrane region" description="Helical" evidence="7">
    <location>
        <begin position="413"/>
        <end position="433"/>
    </location>
</feature>
<evidence type="ECO:0000256" key="3">
    <source>
        <dbReference type="ARBA" id="ARBA00022692"/>
    </source>
</evidence>
<keyword evidence="3 7" id="KW-0812">Transmembrane</keyword>
<sequence>MSKSNTTVLSRIAKANLKAEKEKNYFVGIVIAAAAFLLTVVLIFGYNSSASLRNQSDFQSIFSEVNADQVRQLSQMGEISKLGLYKEAGQARNDGRSLSMLYTDQTMMALSNASISQGAFPAAANEIAIEQQYIADEAHSPKLGERITLEFRNAASKEIQTADFVISGFLRTTATGEDQRVGYSALVSKAFIEADRHLSQVNYSAALNINDAGSYSNAELRSLIEGLGQQIKLSEQQVQINNVNVDTNNLTGSTMLTLASIMLVIVWACWLVIYNIFYISISKRIRHYGQLRAIGATRKQIKKLVLCEGKTLSLRYIPPGVVLGGWVSWLMSPGSWNLVPDLFLALTAGLFAYLTVRISINTPAKFAARIAPVEAIRHNGTDSWSGKERKSSKRLTSFTLAALNLLRSKKKTILTLSSLIFSGILFITFATLLNSADPVAKAKLNFPNNGQYDIQINNELYSETVALSDLQAENQLSGSLKEKILSIDGVERVIDHRYVEAALEGTNPEEGNIIVGVENMVQNNQLLGEQPSDRVMPEAGSSDPSHILMNSLSSVLEGHGLHYAVGDHVSLSIGNDQHKLTQEFEIVGDIRDKNSGALFYLPSGVMESLVPFNSNLSYEVVVSPSEELLVKQELVKLISSEGTLKLVSFSELVETNRIAFHTIRVTIYSFMIFIALFAVINLMNTIITTISSRRAEIGIMQAIGMTRLQVGAMLGYETGFLIVGSFAVALVAGNGLGYWISRVIGNVGGLSYIRYQFPASVILTYVSVILLMQYGIIQFVRMSIARQTVVERLQSHLP</sequence>
<dbReference type="PANTHER" id="PTHR30572">
    <property type="entry name" value="MEMBRANE COMPONENT OF TRANSPORTER-RELATED"/>
    <property type="match status" value="1"/>
</dbReference>
<proteinExistence type="inferred from homology"/>
<dbReference type="PANTHER" id="PTHR30572:SF4">
    <property type="entry name" value="ABC TRANSPORTER PERMEASE YTRF"/>
    <property type="match status" value="1"/>
</dbReference>
<keyword evidence="10" id="KW-1185">Reference proteome</keyword>
<feature type="domain" description="ABC3 transporter permease C-terminal" evidence="8">
    <location>
        <begin position="669"/>
        <end position="771"/>
    </location>
</feature>
<dbReference type="InterPro" id="IPR050250">
    <property type="entry name" value="Macrolide_Exporter_MacB"/>
</dbReference>
<reference evidence="9 10" key="1">
    <citation type="submission" date="2017-06" db="EMBL/GenBank/DDBJ databases">
        <title>Complete genome sequence of Paenibacillus donghaensis KCTC 13049T isolated from East Sea sediment, South Korea.</title>
        <authorList>
            <person name="Jung B.K."/>
            <person name="Hong S.-J."/>
            <person name="Shin J.-H."/>
        </authorList>
    </citation>
    <scope>NUCLEOTIDE SEQUENCE [LARGE SCALE GENOMIC DNA]</scope>
    <source>
        <strain evidence="9 10">KCTC 13049</strain>
    </source>
</reference>
<keyword evidence="2" id="KW-1003">Cell membrane</keyword>
<dbReference type="Proteomes" id="UP000249890">
    <property type="component" value="Chromosome"/>
</dbReference>
<feature type="transmembrane region" description="Helical" evidence="7">
    <location>
        <begin position="708"/>
        <end position="732"/>
    </location>
</feature>
<comment type="similarity">
    <text evidence="6">Belongs to the ABC-4 integral membrane protein family.</text>
</comment>
<dbReference type="KEGG" id="pdh:B9T62_29985"/>
<evidence type="ECO:0000256" key="4">
    <source>
        <dbReference type="ARBA" id="ARBA00022989"/>
    </source>
</evidence>
<dbReference type="Pfam" id="PF02687">
    <property type="entry name" value="FtsX"/>
    <property type="match status" value="2"/>
</dbReference>
<dbReference type="InterPro" id="IPR003838">
    <property type="entry name" value="ABC3_permease_C"/>
</dbReference>
<keyword evidence="4 7" id="KW-1133">Transmembrane helix</keyword>
<feature type="transmembrane region" description="Helical" evidence="7">
    <location>
        <begin position="667"/>
        <end position="687"/>
    </location>
</feature>
<organism evidence="9 10">
    <name type="scientific">Paenibacillus donghaensis</name>
    <dbReference type="NCBI Taxonomy" id="414771"/>
    <lineage>
        <taxon>Bacteria</taxon>
        <taxon>Bacillati</taxon>
        <taxon>Bacillota</taxon>
        <taxon>Bacilli</taxon>
        <taxon>Bacillales</taxon>
        <taxon>Paenibacillaceae</taxon>
        <taxon>Paenibacillus</taxon>
    </lineage>
</organism>
<evidence type="ECO:0000256" key="6">
    <source>
        <dbReference type="ARBA" id="ARBA00038076"/>
    </source>
</evidence>
<feature type="transmembrane region" description="Helical" evidence="7">
    <location>
        <begin position="255"/>
        <end position="277"/>
    </location>
</feature>
<feature type="transmembrane region" description="Helical" evidence="7">
    <location>
        <begin position="342"/>
        <end position="360"/>
    </location>
</feature>
<comment type="subcellular location">
    <subcellularLocation>
        <location evidence="1">Cell membrane</location>
        <topology evidence="1">Multi-pass membrane protein</topology>
    </subcellularLocation>
</comment>
<dbReference type="EMBL" id="CP021780">
    <property type="protein sequence ID" value="ASA24614.1"/>
    <property type="molecule type" value="Genomic_DNA"/>
</dbReference>
<gene>
    <name evidence="9" type="ORF">B9T62_29985</name>
</gene>
<dbReference type="GO" id="GO:0022857">
    <property type="term" value="F:transmembrane transporter activity"/>
    <property type="evidence" value="ECO:0007669"/>
    <property type="project" value="TreeGrafter"/>
</dbReference>
<keyword evidence="5 7" id="KW-0472">Membrane</keyword>
<evidence type="ECO:0000313" key="10">
    <source>
        <dbReference type="Proteomes" id="UP000249890"/>
    </source>
</evidence>
<evidence type="ECO:0000256" key="7">
    <source>
        <dbReference type="SAM" id="Phobius"/>
    </source>
</evidence>
<evidence type="ECO:0000256" key="5">
    <source>
        <dbReference type="ARBA" id="ARBA00023136"/>
    </source>
</evidence>
<feature type="transmembrane region" description="Helical" evidence="7">
    <location>
        <begin position="752"/>
        <end position="777"/>
    </location>
</feature>
<protein>
    <submittedName>
        <fullName evidence="9">ABC transporter permease</fullName>
    </submittedName>
</protein>
<dbReference type="GO" id="GO:0005886">
    <property type="term" value="C:plasma membrane"/>
    <property type="evidence" value="ECO:0007669"/>
    <property type="project" value="UniProtKB-SubCell"/>
</dbReference>
<accession>A0A2Z2KET9</accession>
<evidence type="ECO:0000259" key="8">
    <source>
        <dbReference type="Pfam" id="PF02687"/>
    </source>
</evidence>
<feature type="transmembrane region" description="Helical" evidence="7">
    <location>
        <begin position="25"/>
        <end position="46"/>
    </location>
</feature>
<dbReference type="OrthoDB" id="9793166at2"/>
<evidence type="ECO:0000256" key="2">
    <source>
        <dbReference type="ARBA" id="ARBA00022475"/>
    </source>
</evidence>
<feature type="domain" description="ABC3 transporter permease C-terminal" evidence="8">
    <location>
        <begin position="260"/>
        <end position="361"/>
    </location>
</feature>
<dbReference type="AlphaFoldDB" id="A0A2Z2KET9"/>
<dbReference type="RefSeq" id="WP_087918584.1">
    <property type="nucleotide sequence ID" value="NZ_CP021780.1"/>
</dbReference>